<dbReference type="InterPro" id="IPR015421">
    <property type="entry name" value="PyrdxlP-dep_Trfase_major"/>
</dbReference>
<dbReference type="PIRSF" id="PIRSF000390">
    <property type="entry name" value="PLP_StrS"/>
    <property type="match status" value="1"/>
</dbReference>
<dbReference type="Gene3D" id="3.40.640.10">
    <property type="entry name" value="Type I PLP-dependent aspartate aminotransferase-like (Major domain)"/>
    <property type="match status" value="1"/>
</dbReference>
<dbReference type="Proteomes" id="UP000285961">
    <property type="component" value="Unassembled WGS sequence"/>
</dbReference>
<keyword evidence="6" id="KW-0032">Aminotransferase</keyword>
<evidence type="ECO:0000256" key="4">
    <source>
        <dbReference type="PIRSR" id="PIRSR000390-2"/>
    </source>
</evidence>
<protein>
    <submittedName>
        <fullName evidence="6">DegT/DnrJ/EryC1/StrS family aminotransferase</fullName>
    </submittedName>
</protein>
<evidence type="ECO:0000256" key="5">
    <source>
        <dbReference type="RuleBase" id="RU004508"/>
    </source>
</evidence>
<accession>A0A419EYC1</accession>
<evidence type="ECO:0000313" key="7">
    <source>
        <dbReference type="Proteomes" id="UP000285961"/>
    </source>
</evidence>
<dbReference type="EMBL" id="QZKI01000073">
    <property type="protein sequence ID" value="RJP70113.1"/>
    <property type="molecule type" value="Genomic_DNA"/>
</dbReference>
<dbReference type="GO" id="GO:0000271">
    <property type="term" value="P:polysaccharide biosynthetic process"/>
    <property type="evidence" value="ECO:0007669"/>
    <property type="project" value="TreeGrafter"/>
</dbReference>
<keyword evidence="1 4" id="KW-0663">Pyridoxal phosphate</keyword>
<dbReference type="FunFam" id="3.40.640.10:FF:000089">
    <property type="entry name" value="Aminotransferase, DegT/DnrJ/EryC1/StrS family"/>
    <property type="match status" value="1"/>
</dbReference>
<comment type="caution">
    <text evidence="6">The sequence shown here is derived from an EMBL/GenBank/DDBJ whole genome shotgun (WGS) entry which is preliminary data.</text>
</comment>
<dbReference type="InterPro" id="IPR015422">
    <property type="entry name" value="PyrdxlP-dep_Trfase_small"/>
</dbReference>
<dbReference type="InterPro" id="IPR015424">
    <property type="entry name" value="PyrdxlP-dep_Trfase"/>
</dbReference>
<dbReference type="PANTHER" id="PTHR30244:SF36">
    <property type="entry name" value="3-OXO-GLUCOSE-6-PHOSPHATE:GLUTAMATE AMINOTRANSFERASE"/>
    <property type="match status" value="1"/>
</dbReference>
<evidence type="ECO:0000256" key="2">
    <source>
        <dbReference type="ARBA" id="ARBA00037999"/>
    </source>
</evidence>
<feature type="active site" description="Proton acceptor" evidence="3">
    <location>
        <position position="204"/>
    </location>
</feature>
<organism evidence="6 7">
    <name type="scientific">Candidatus Abyssobacteria bacterium SURF_17</name>
    <dbReference type="NCBI Taxonomy" id="2093361"/>
    <lineage>
        <taxon>Bacteria</taxon>
        <taxon>Pseudomonadati</taxon>
        <taxon>Candidatus Hydrogenedentota</taxon>
        <taxon>Candidatus Abyssobacteria</taxon>
    </lineage>
</organism>
<dbReference type="SUPFAM" id="SSF53383">
    <property type="entry name" value="PLP-dependent transferases"/>
    <property type="match status" value="1"/>
</dbReference>
<reference evidence="6 7" key="1">
    <citation type="journal article" date="2017" name="ISME J.">
        <title>Energy and carbon metabolisms in a deep terrestrial subsurface fluid microbial community.</title>
        <authorList>
            <person name="Momper L."/>
            <person name="Jungbluth S.P."/>
            <person name="Lee M.D."/>
            <person name="Amend J.P."/>
        </authorList>
    </citation>
    <scope>NUCLEOTIDE SEQUENCE [LARGE SCALE GENOMIC DNA]</scope>
    <source>
        <strain evidence="6">SURF_17</strain>
    </source>
</reference>
<gene>
    <name evidence="6" type="ORF">C4532_09770</name>
</gene>
<dbReference type="PANTHER" id="PTHR30244">
    <property type="entry name" value="TRANSAMINASE"/>
    <property type="match status" value="1"/>
</dbReference>
<feature type="modified residue" description="N6-(pyridoxal phosphate)lysine" evidence="4">
    <location>
        <position position="204"/>
    </location>
</feature>
<proteinExistence type="inferred from homology"/>
<dbReference type="CDD" id="cd00616">
    <property type="entry name" value="AHBA_syn"/>
    <property type="match status" value="1"/>
</dbReference>
<comment type="similarity">
    <text evidence="2 5">Belongs to the DegT/DnrJ/EryC1 family.</text>
</comment>
<dbReference type="AlphaFoldDB" id="A0A419EYC1"/>
<evidence type="ECO:0000313" key="6">
    <source>
        <dbReference type="EMBL" id="RJP70113.1"/>
    </source>
</evidence>
<dbReference type="GO" id="GO:0008483">
    <property type="term" value="F:transaminase activity"/>
    <property type="evidence" value="ECO:0007669"/>
    <property type="project" value="UniProtKB-KW"/>
</dbReference>
<keyword evidence="6" id="KW-0808">Transferase</keyword>
<dbReference type="GO" id="GO:0030170">
    <property type="term" value="F:pyridoxal phosphate binding"/>
    <property type="evidence" value="ECO:0007669"/>
    <property type="project" value="UniProtKB-ARBA"/>
</dbReference>
<name>A0A419EYC1_9BACT</name>
<evidence type="ECO:0000256" key="1">
    <source>
        <dbReference type="ARBA" id="ARBA00022898"/>
    </source>
</evidence>
<evidence type="ECO:0000256" key="3">
    <source>
        <dbReference type="PIRSR" id="PIRSR000390-1"/>
    </source>
</evidence>
<dbReference type="Gene3D" id="3.90.1150.10">
    <property type="entry name" value="Aspartate Aminotransferase, domain 1"/>
    <property type="match status" value="1"/>
</dbReference>
<sequence>MKIPVLDLKPQIQAHRAEIMAAIESVIDNTRFVLGPEVTELERAVSAYTGSKHAVGVASGSDALLIALMALGIGGADAVITTPYTFFATVGAICRVGAIPIFVDIRPDSLNIDAGLVEKCLTERCEPDAAAGVLRDRISGRLVRAIIPVHLFGQCADMDAIMALAQRHKLFVIEDAAQALGARCNGARAGSIGHIGCLSFYPTKNLGGFGDGGMLTTSDDSLAEHCRILRVHGSKPKYYHSRVGVNSRLDSIQAAALLVGLKHLDEWTRMRREHARTYTESLKDTHGVVPPAVLPNQHHVFNQYVIRSNNRDALRRFLAEREIGAEIYYPLPLHLQECFSQFGYKKGNFPESERAAEESLAIPMFPYLTVEQRTTVTNAIKEFHKK</sequence>
<dbReference type="Pfam" id="PF01041">
    <property type="entry name" value="DegT_DnrJ_EryC1"/>
    <property type="match status" value="1"/>
</dbReference>
<dbReference type="InterPro" id="IPR000653">
    <property type="entry name" value="DegT/StrS_aminotransferase"/>
</dbReference>